<feature type="transmembrane region" description="Helical" evidence="6">
    <location>
        <begin position="34"/>
        <end position="53"/>
    </location>
</feature>
<evidence type="ECO:0000256" key="5">
    <source>
        <dbReference type="ARBA" id="ARBA00023136"/>
    </source>
</evidence>
<evidence type="ECO:0000256" key="2">
    <source>
        <dbReference type="ARBA" id="ARBA00007375"/>
    </source>
</evidence>
<organism evidence="7 8">
    <name type="scientific">Novosphingobium mathurense</name>
    <dbReference type="NCBI Taxonomy" id="428990"/>
    <lineage>
        <taxon>Bacteria</taxon>
        <taxon>Pseudomonadati</taxon>
        <taxon>Pseudomonadota</taxon>
        <taxon>Alphaproteobacteria</taxon>
        <taxon>Sphingomonadales</taxon>
        <taxon>Sphingomonadaceae</taxon>
        <taxon>Novosphingobium</taxon>
    </lineage>
</organism>
<keyword evidence="4 6" id="KW-1133">Transmembrane helix</keyword>
<dbReference type="AlphaFoldDB" id="A0A1U6GYK1"/>
<comment type="similarity">
    <text evidence="2">Belongs to the TMEM86 family.</text>
</comment>
<name>A0A1U6GYK1_9SPHN</name>
<dbReference type="RefSeq" id="WP_079729868.1">
    <property type="nucleotide sequence ID" value="NZ_FVZE01000001.1"/>
</dbReference>
<reference evidence="8" key="1">
    <citation type="submission" date="2017-02" db="EMBL/GenBank/DDBJ databases">
        <authorList>
            <person name="Varghese N."/>
            <person name="Submissions S."/>
        </authorList>
    </citation>
    <scope>NUCLEOTIDE SEQUENCE [LARGE SCALE GENOMIC DNA]</scope>
    <source>
        <strain evidence="8">SM117</strain>
    </source>
</reference>
<feature type="transmembrane region" description="Helical" evidence="6">
    <location>
        <begin position="188"/>
        <end position="210"/>
    </location>
</feature>
<dbReference type="Proteomes" id="UP000190989">
    <property type="component" value="Unassembled WGS sequence"/>
</dbReference>
<dbReference type="STRING" id="428990.SAMN06295987_101830"/>
<dbReference type="Pfam" id="PF07947">
    <property type="entry name" value="YhhN"/>
    <property type="match status" value="1"/>
</dbReference>
<evidence type="ECO:0000256" key="4">
    <source>
        <dbReference type="ARBA" id="ARBA00022989"/>
    </source>
</evidence>
<dbReference type="GO" id="GO:0016020">
    <property type="term" value="C:membrane"/>
    <property type="evidence" value="ECO:0007669"/>
    <property type="project" value="UniProtKB-SubCell"/>
</dbReference>
<comment type="subcellular location">
    <subcellularLocation>
        <location evidence="1">Membrane</location>
        <topology evidence="1">Multi-pass membrane protein</topology>
    </subcellularLocation>
</comment>
<dbReference type="InterPro" id="IPR012506">
    <property type="entry name" value="TMEM86B-like"/>
</dbReference>
<evidence type="ECO:0000313" key="8">
    <source>
        <dbReference type="Proteomes" id="UP000190989"/>
    </source>
</evidence>
<feature type="transmembrane region" description="Helical" evidence="6">
    <location>
        <begin position="136"/>
        <end position="155"/>
    </location>
</feature>
<evidence type="ECO:0000313" key="7">
    <source>
        <dbReference type="EMBL" id="SLJ88613.1"/>
    </source>
</evidence>
<gene>
    <name evidence="7" type="ORF">SAMN06295987_101830</name>
</gene>
<feature type="transmembrane region" description="Helical" evidence="6">
    <location>
        <begin position="113"/>
        <end position="130"/>
    </location>
</feature>
<keyword evidence="3 6" id="KW-0812">Transmembrane</keyword>
<feature type="transmembrane region" description="Helical" evidence="6">
    <location>
        <begin position="83"/>
        <end position="101"/>
    </location>
</feature>
<evidence type="ECO:0000256" key="6">
    <source>
        <dbReference type="SAM" id="Phobius"/>
    </source>
</evidence>
<keyword evidence="8" id="KW-1185">Reference proteome</keyword>
<feature type="transmembrane region" description="Helical" evidence="6">
    <location>
        <begin position="162"/>
        <end position="182"/>
    </location>
</feature>
<evidence type="ECO:0000256" key="3">
    <source>
        <dbReference type="ARBA" id="ARBA00022692"/>
    </source>
</evidence>
<evidence type="ECO:0000256" key="1">
    <source>
        <dbReference type="ARBA" id="ARBA00004141"/>
    </source>
</evidence>
<sequence>MPRRALIERRPWLLGSVLAALAFIWLENSRFPGLYLLGLKAAPLLLLAVYAVLRHRGNDTRMLAGMLACEGIGTALYDYLPYASIVLIIIGFGLGIGLFASHRRPTLTGSQKAAVTAILLVTPAIGFLLASPEMRVTALVYMVAVGGMAASAWASNFPRYRVGAGAVVILTANLLAIAGGGLMQRELWMAHFAWPLFYFGNLMLSTGVTVELRSRR</sequence>
<keyword evidence="5 6" id="KW-0472">Membrane</keyword>
<proteinExistence type="inferred from homology"/>
<accession>A0A1U6GYK1</accession>
<dbReference type="EMBL" id="FVZE01000001">
    <property type="protein sequence ID" value="SLJ88613.1"/>
    <property type="molecule type" value="Genomic_DNA"/>
</dbReference>
<protein>
    <submittedName>
        <fullName evidence="7">YhhN-like protein</fullName>
    </submittedName>
</protein>